<evidence type="ECO:0000313" key="6">
    <source>
        <dbReference type="EMBL" id="GFY50514.1"/>
    </source>
</evidence>
<comment type="caution">
    <text evidence="6">The sequence shown here is derived from an EMBL/GenBank/DDBJ whole genome shotgun (WGS) entry which is preliminary data.</text>
</comment>
<protein>
    <submittedName>
        <fullName evidence="6">U3 small nucleolar RNA-associated protein 14 homolog A</fullName>
    </submittedName>
</protein>
<reference evidence="6" key="1">
    <citation type="submission" date="2020-08" db="EMBL/GenBank/DDBJ databases">
        <title>Multicomponent nature underlies the extraordinary mechanical properties of spider dragline silk.</title>
        <authorList>
            <person name="Kono N."/>
            <person name="Nakamura H."/>
            <person name="Mori M."/>
            <person name="Yoshida Y."/>
            <person name="Ohtoshi R."/>
            <person name="Malay A.D."/>
            <person name="Moran D.A.P."/>
            <person name="Tomita M."/>
            <person name="Numata K."/>
            <person name="Arakawa K."/>
        </authorList>
    </citation>
    <scope>NUCLEOTIDE SEQUENCE</scope>
</reference>
<feature type="region of interest" description="Disordered" evidence="5">
    <location>
        <begin position="49"/>
        <end position="78"/>
    </location>
</feature>
<proteinExistence type="inferred from homology"/>
<evidence type="ECO:0000256" key="4">
    <source>
        <dbReference type="ARBA" id="ARBA00023242"/>
    </source>
</evidence>
<dbReference type="OrthoDB" id="277439at2759"/>
<dbReference type="AlphaFoldDB" id="A0A8X6XC68"/>
<comment type="similarity">
    <text evidence="2">Belongs to the UTP14 family.</text>
</comment>
<dbReference type="EMBL" id="BMAV01007538">
    <property type="protein sequence ID" value="GFY50514.1"/>
    <property type="molecule type" value="Genomic_DNA"/>
</dbReference>
<dbReference type="PANTHER" id="PTHR14150">
    <property type="entry name" value="U3 SMALL NUCLEOLAR RNA-ASSOCIATED PROTEIN 14"/>
    <property type="match status" value="1"/>
</dbReference>
<name>A0A8X6XC68_9ARAC</name>
<keyword evidence="7" id="KW-1185">Reference proteome</keyword>
<dbReference type="Proteomes" id="UP000886998">
    <property type="component" value="Unassembled WGS sequence"/>
</dbReference>
<keyword evidence="3" id="KW-0597">Phosphoprotein</keyword>
<sequence length="659" mass="76208">MTKKQLKKPKSRPEEEWEVSDFKNEDGNELYKITDTMNDSSEIYAVSMQEDTVLDKKNGKTNSEQSTERKKKFKSAQRSEAGDNISEFNLCEDKKETVILNEMIKTSQKLCGQDSVKKQLRKIKKLKKVSVPLSKQDLSKFKRRVAYEKVCDEVTRWQSVVNSNRVEEQIIFPLKKPDFVKESFEDATERFVTKHPVEIAVNELLKKSSNVLKKDREMTEAEEKALKAMSLEEARLRHNELMKHKALISYQQEKARRRNKIKSRRYRQLVRKEKVNKLLKEVEELEKVDPEKALEKIMEADRVRIMERVTLKHTNTGKWAKMLKLRAKYNPEARRALKEDIITGRKLREKLPAVEETISKLRSNSGMPSVHEIDNSIYNDGLVEDVTSSLNIEESGDIVPFMEVDDEAFVGISKHNKVSEDLHLENSKDAKKSKKKGNIISTEKNSDFIDMDFISKATVLDSCKPSSVSIGDHLDEVENDEDSMDEEESEGIKNVSEAFADEDIIAEFREDKKVAEDAKLPKELDLFLPGWGTWGGKGVKLNDKIRQRYVIKPPEEPAVKKRNFEHVIINEDKDKKASKHQVNVLPFPFTNVEQYESYIRQPIGYNWNPQSSFKNLIAPKVVTKPGQIIEPIDAEDFLLNKQQKNQEEISIKNTELNLF</sequence>
<dbReference type="GO" id="GO:0006364">
    <property type="term" value="P:rRNA processing"/>
    <property type="evidence" value="ECO:0007669"/>
    <property type="project" value="InterPro"/>
</dbReference>
<feature type="region of interest" description="Disordered" evidence="5">
    <location>
        <begin position="1"/>
        <end position="21"/>
    </location>
</feature>
<dbReference type="PANTHER" id="PTHR14150:SF12">
    <property type="entry name" value="U3 SMALL NUCLEOLAR RNA-ASSOCIATED PROTEIN 14 HOMOLOG A"/>
    <property type="match status" value="1"/>
</dbReference>
<feature type="compositionally biased region" description="Acidic residues" evidence="5">
    <location>
        <begin position="475"/>
        <end position="489"/>
    </location>
</feature>
<comment type="subcellular location">
    <subcellularLocation>
        <location evidence="1">Nucleus</location>
        <location evidence="1">Nucleolus</location>
    </subcellularLocation>
</comment>
<evidence type="ECO:0000256" key="5">
    <source>
        <dbReference type="SAM" id="MobiDB-lite"/>
    </source>
</evidence>
<evidence type="ECO:0000313" key="7">
    <source>
        <dbReference type="Proteomes" id="UP000886998"/>
    </source>
</evidence>
<dbReference type="Pfam" id="PF04615">
    <property type="entry name" value="Utp14"/>
    <property type="match status" value="2"/>
</dbReference>
<evidence type="ECO:0000256" key="2">
    <source>
        <dbReference type="ARBA" id="ARBA00007774"/>
    </source>
</evidence>
<dbReference type="InterPro" id="IPR006709">
    <property type="entry name" value="SSU_processome_Utp14"/>
</dbReference>
<feature type="region of interest" description="Disordered" evidence="5">
    <location>
        <begin position="470"/>
        <end position="492"/>
    </location>
</feature>
<gene>
    <name evidence="6" type="primary">UTP14A</name>
    <name evidence="6" type="ORF">TNIN_117751</name>
</gene>
<keyword evidence="4" id="KW-0539">Nucleus</keyword>
<evidence type="ECO:0000256" key="1">
    <source>
        <dbReference type="ARBA" id="ARBA00004604"/>
    </source>
</evidence>
<dbReference type="GO" id="GO:0032040">
    <property type="term" value="C:small-subunit processome"/>
    <property type="evidence" value="ECO:0007669"/>
    <property type="project" value="InterPro"/>
</dbReference>
<evidence type="ECO:0000256" key="3">
    <source>
        <dbReference type="ARBA" id="ARBA00022553"/>
    </source>
</evidence>
<organism evidence="6 7">
    <name type="scientific">Trichonephila inaurata madagascariensis</name>
    <dbReference type="NCBI Taxonomy" id="2747483"/>
    <lineage>
        <taxon>Eukaryota</taxon>
        <taxon>Metazoa</taxon>
        <taxon>Ecdysozoa</taxon>
        <taxon>Arthropoda</taxon>
        <taxon>Chelicerata</taxon>
        <taxon>Arachnida</taxon>
        <taxon>Araneae</taxon>
        <taxon>Araneomorphae</taxon>
        <taxon>Entelegynae</taxon>
        <taxon>Araneoidea</taxon>
        <taxon>Nephilidae</taxon>
        <taxon>Trichonephila</taxon>
        <taxon>Trichonephila inaurata</taxon>
    </lineage>
</organism>
<accession>A0A8X6XC68</accession>
<feature type="compositionally biased region" description="Basic residues" evidence="5">
    <location>
        <begin position="1"/>
        <end position="10"/>
    </location>
</feature>